<keyword evidence="3" id="KW-0564">Palmitate</keyword>
<keyword evidence="3" id="KW-1003">Cell membrane</keyword>
<evidence type="ECO:0000313" key="7">
    <source>
        <dbReference type="EMBL" id="MFC4723832.1"/>
    </source>
</evidence>
<feature type="signal peptide" evidence="5">
    <location>
        <begin position="1"/>
        <end position="21"/>
    </location>
</feature>
<evidence type="ECO:0000256" key="3">
    <source>
        <dbReference type="HAMAP-Rule" id="MF_02071"/>
    </source>
</evidence>
<comment type="subcellular location">
    <subcellularLocation>
        <location evidence="3">Cell membrane</location>
        <topology evidence="3">Lipid-anchor</topology>
    </subcellularLocation>
</comment>
<sequence>MSSSRISWLGVCAAMAGLMVAACSQTGEPARPAIAATPAAASPAHLVAIAGSTAPDPLTQAPRRSQTGLASWYGERFHGRLTASGEVYDMHALTAAHPDLPLRSLARVTRLDTGASVVVRINDRGPFVEGRIVDLSRAAAQVLNLIEDGLAEVRVEAFGPADPHDRAAVSGFLPRRNAASARGAAN</sequence>
<evidence type="ECO:0000256" key="1">
    <source>
        <dbReference type="ARBA" id="ARBA00023239"/>
    </source>
</evidence>
<evidence type="ECO:0000259" key="6">
    <source>
        <dbReference type="Pfam" id="PF03330"/>
    </source>
</evidence>
<feature type="chain" id="PRO_5045417213" description="Endolytic peptidoglycan transglycosylase RlpA" evidence="5">
    <location>
        <begin position="22"/>
        <end position="186"/>
    </location>
</feature>
<dbReference type="PANTHER" id="PTHR34183:SF1">
    <property type="entry name" value="ENDOLYTIC PEPTIDOGLYCAN TRANSGLYCOSYLASE RLPA"/>
    <property type="match status" value="1"/>
</dbReference>
<proteinExistence type="inferred from homology"/>
<dbReference type="InterPro" id="IPR012997">
    <property type="entry name" value="RplA"/>
</dbReference>
<evidence type="ECO:0000256" key="5">
    <source>
        <dbReference type="SAM" id="SignalP"/>
    </source>
</evidence>
<keyword evidence="5" id="KW-0732">Signal</keyword>
<dbReference type="InterPro" id="IPR036908">
    <property type="entry name" value="RlpA-like_sf"/>
</dbReference>
<evidence type="ECO:0000256" key="2">
    <source>
        <dbReference type="ARBA" id="ARBA00023316"/>
    </source>
</evidence>
<dbReference type="HAMAP" id="MF_02071">
    <property type="entry name" value="RlpA"/>
    <property type="match status" value="1"/>
</dbReference>
<comment type="function">
    <text evidence="3">Lytic transglycosylase with a strong preference for naked glycan strands that lack stem peptides.</text>
</comment>
<protein>
    <recommendedName>
        <fullName evidence="3">Endolytic peptidoglycan transglycosylase RlpA</fullName>
        <ecNumber evidence="3">4.2.2.-</ecNumber>
    </recommendedName>
</protein>
<organism evidence="7 8">
    <name type="scientific">Glycocaulis abyssi</name>
    <dbReference type="NCBI Taxonomy" id="1433403"/>
    <lineage>
        <taxon>Bacteria</taxon>
        <taxon>Pseudomonadati</taxon>
        <taxon>Pseudomonadota</taxon>
        <taxon>Alphaproteobacteria</taxon>
        <taxon>Maricaulales</taxon>
        <taxon>Maricaulaceae</taxon>
        <taxon>Glycocaulis</taxon>
    </lineage>
</organism>
<dbReference type="InterPro" id="IPR009009">
    <property type="entry name" value="RlpA-like_DPBB"/>
</dbReference>
<dbReference type="Proteomes" id="UP001596024">
    <property type="component" value="Unassembled WGS sequence"/>
</dbReference>
<dbReference type="EC" id="4.2.2.-" evidence="3"/>
<dbReference type="PROSITE" id="PS51257">
    <property type="entry name" value="PROKAR_LIPOPROTEIN"/>
    <property type="match status" value="1"/>
</dbReference>
<dbReference type="Gene3D" id="2.40.40.10">
    <property type="entry name" value="RlpA-like domain"/>
    <property type="match status" value="1"/>
</dbReference>
<accession>A0ABV9N651</accession>
<reference evidence="8" key="1">
    <citation type="journal article" date="2019" name="Int. J. Syst. Evol. Microbiol.">
        <title>The Global Catalogue of Microorganisms (GCM) 10K type strain sequencing project: providing services to taxonomists for standard genome sequencing and annotation.</title>
        <authorList>
            <consortium name="The Broad Institute Genomics Platform"/>
            <consortium name="The Broad Institute Genome Sequencing Center for Infectious Disease"/>
            <person name="Wu L."/>
            <person name="Ma J."/>
        </authorList>
    </citation>
    <scope>NUCLEOTIDE SEQUENCE [LARGE SCALE GENOMIC DNA]</scope>
    <source>
        <strain evidence="8">CCUG 62981</strain>
    </source>
</reference>
<comment type="caution">
    <text evidence="7">The sequence shown here is derived from an EMBL/GenBank/DDBJ whole genome shotgun (WGS) entry which is preliminary data.</text>
</comment>
<keyword evidence="8" id="KW-1185">Reference proteome</keyword>
<dbReference type="PANTHER" id="PTHR34183">
    <property type="entry name" value="ENDOLYTIC PEPTIDOGLYCAN TRANSGLYCOSYLASE RLPA"/>
    <property type="match status" value="1"/>
</dbReference>
<dbReference type="RefSeq" id="WP_371394520.1">
    <property type="nucleotide sequence ID" value="NZ_CP163421.1"/>
</dbReference>
<dbReference type="Pfam" id="PF03330">
    <property type="entry name" value="DPBB_1"/>
    <property type="match status" value="1"/>
</dbReference>
<dbReference type="SUPFAM" id="SSF50685">
    <property type="entry name" value="Barwin-like endoglucanases"/>
    <property type="match status" value="1"/>
</dbReference>
<feature type="domain" description="RlpA-like protein double-psi beta-barrel" evidence="6">
    <location>
        <begin position="66"/>
        <end position="155"/>
    </location>
</feature>
<dbReference type="InterPro" id="IPR034718">
    <property type="entry name" value="RlpA"/>
</dbReference>
<keyword evidence="2 3" id="KW-0961">Cell wall biogenesis/degradation</keyword>
<keyword evidence="1 3" id="KW-0456">Lyase</keyword>
<keyword evidence="3" id="KW-0472">Membrane</keyword>
<evidence type="ECO:0000256" key="4">
    <source>
        <dbReference type="RuleBase" id="RU003495"/>
    </source>
</evidence>
<evidence type="ECO:0000313" key="8">
    <source>
        <dbReference type="Proteomes" id="UP001596024"/>
    </source>
</evidence>
<name>A0ABV9N651_9PROT</name>
<gene>
    <name evidence="3" type="primary">rlpA</name>
    <name evidence="7" type="ORF">ACFPB0_00875</name>
</gene>
<dbReference type="CDD" id="cd22268">
    <property type="entry name" value="DPBB_RlpA-like"/>
    <property type="match status" value="1"/>
</dbReference>
<dbReference type="NCBIfam" id="TIGR00413">
    <property type="entry name" value="rlpA"/>
    <property type="match status" value="1"/>
</dbReference>
<dbReference type="EMBL" id="JBHSGQ010000001">
    <property type="protein sequence ID" value="MFC4723832.1"/>
    <property type="molecule type" value="Genomic_DNA"/>
</dbReference>
<keyword evidence="3" id="KW-0449">Lipoprotein</keyword>
<comment type="similarity">
    <text evidence="3 4">Belongs to the RlpA family.</text>
</comment>